<sequence>MKVIRKLTDDENATYPYAVSFVPRATYVNGVCYSVPEFCDAFQLKDGSFTTYIFYQRVRNEIRLQGQSKLKFGSLHVKGCPYLIYSIGAGTTLSIVVYEVLVPETAIASAVPDAVRHVPRSGDRARDKLEF</sequence>
<protein>
    <submittedName>
        <fullName evidence="1">Uncharacterized protein</fullName>
    </submittedName>
</protein>
<organism evidence="1 2">
    <name type="scientific">Eumeta variegata</name>
    <name type="common">Bagworm moth</name>
    <name type="synonym">Eumeta japonica</name>
    <dbReference type="NCBI Taxonomy" id="151549"/>
    <lineage>
        <taxon>Eukaryota</taxon>
        <taxon>Metazoa</taxon>
        <taxon>Ecdysozoa</taxon>
        <taxon>Arthropoda</taxon>
        <taxon>Hexapoda</taxon>
        <taxon>Insecta</taxon>
        <taxon>Pterygota</taxon>
        <taxon>Neoptera</taxon>
        <taxon>Endopterygota</taxon>
        <taxon>Lepidoptera</taxon>
        <taxon>Glossata</taxon>
        <taxon>Ditrysia</taxon>
        <taxon>Tineoidea</taxon>
        <taxon>Psychidae</taxon>
        <taxon>Oiketicinae</taxon>
        <taxon>Eumeta</taxon>
    </lineage>
</organism>
<dbReference type="AlphaFoldDB" id="A0A4C1XFK5"/>
<name>A0A4C1XFK5_EUMVA</name>
<evidence type="ECO:0000313" key="1">
    <source>
        <dbReference type="EMBL" id="GBP61963.1"/>
    </source>
</evidence>
<reference evidence="1 2" key="1">
    <citation type="journal article" date="2019" name="Commun. Biol.">
        <title>The bagworm genome reveals a unique fibroin gene that provides high tensile strength.</title>
        <authorList>
            <person name="Kono N."/>
            <person name="Nakamura H."/>
            <person name="Ohtoshi R."/>
            <person name="Tomita M."/>
            <person name="Numata K."/>
            <person name="Arakawa K."/>
        </authorList>
    </citation>
    <scope>NUCLEOTIDE SEQUENCE [LARGE SCALE GENOMIC DNA]</scope>
</reference>
<keyword evidence="2" id="KW-1185">Reference proteome</keyword>
<accession>A0A4C1XFK5</accession>
<comment type="caution">
    <text evidence="1">The sequence shown here is derived from an EMBL/GenBank/DDBJ whole genome shotgun (WGS) entry which is preliminary data.</text>
</comment>
<dbReference type="EMBL" id="BGZK01000827">
    <property type="protein sequence ID" value="GBP61963.1"/>
    <property type="molecule type" value="Genomic_DNA"/>
</dbReference>
<gene>
    <name evidence="1" type="ORF">EVAR_45020_1</name>
</gene>
<dbReference type="Proteomes" id="UP000299102">
    <property type="component" value="Unassembled WGS sequence"/>
</dbReference>
<proteinExistence type="predicted"/>
<evidence type="ECO:0000313" key="2">
    <source>
        <dbReference type="Proteomes" id="UP000299102"/>
    </source>
</evidence>